<keyword evidence="5 8" id="KW-0732">Signal</keyword>
<evidence type="ECO:0000313" key="10">
    <source>
        <dbReference type="EMBL" id="CDT72744.1"/>
    </source>
</evidence>
<evidence type="ECO:0000256" key="4">
    <source>
        <dbReference type="ARBA" id="ARBA00022692"/>
    </source>
</evidence>
<keyword evidence="11" id="KW-1185">Reference proteome</keyword>
<dbReference type="AlphaFoldDB" id="A0AA86XAP4"/>
<dbReference type="GO" id="GO:0009986">
    <property type="term" value="C:cell surface"/>
    <property type="evidence" value="ECO:0007669"/>
    <property type="project" value="UniProtKB-SubCell"/>
</dbReference>
<evidence type="ECO:0000256" key="5">
    <source>
        <dbReference type="ARBA" id="ARBA00022729"/>
    </source>
</evidence>
<accession>A0AA86XAP4</accession>
<keyword evidence="6" id="KW-0472">Membrane</keyword>
<organism evidence="10 11">
    <name type="scientific">Vibrio coralliirubri</name>
    <dbReference type="NCBI Taxonomy" id="1516159"/>
    <lineage>
        <taxon>Bacteria</taxon>
        <taxon>Pseudomonadati</taxon>
        <taxon>Pseudomonadota</taxon>
        <taxon>Gammaproteobacteria</taxon>
        <taxon>Vibrionales</taxon>
        <taxon>Vibrionaceae</taxon>
        <taxon>Vibrio</taxon>
    </lineage>
</organism>
<keyword evidence="4" id="KW-0812">Transmembrane</keyword>
<evidence type="ECO:0000256" key="3">
    <source>
        <dbReference type="ARBA" id="ARBA00022452"/>
    </source>
</evidence>
<name>A0AA86XAP4_9VIBR</name>
<evidence type="ECO:0000256" key="2">
    <source>
        <dbReference type="ARBA" id="ARBA00004442"/>
    </source>
</evidence>
<evidence type="ECO:0000259" key="9">
    <source>
        <dbReference type="Pfam" id="PF03895"/>
    </source>
</evidence>
<evidence type="ECO:0000256" key="8">
    <source>
        <dbReference type="SAM" id="SignalP"/>
    </source>
</evidence>
<dbReference type="Pfam" id="PF03895">
    <property type="entry name" value="YadA_anchor"/>
    <property type="match status" value="1"/>
</dbReference>
<evidence type="ECO:0000256" key="1">
    <source>
        <dbReference type="ARBA" id="ARBA00004241"/>
    </source>
</evidence>
<dbReference type="Proteomes" id="UP000041625">
    <property type="component" value="Unassembled WGS sequence"/>
</dbReference>
<proteinExistence type="predicted"/>
<dbReference type="Gene3D" id="3.30.1300.30">
    <property type="entry name" value="GSPII I/J protein-like"/>
    <property type="match status" value="1"/>
</dbReference>
<dbReference type="SUPFAM" id="SSF54523">
    <property type="entry name" value="Pili subunits"/>
    <property type="match status" value="1"/>
</dbReference>
<sequence length="383" mass="40337">MKKTLITLAIIAAAPAAMAGAYSPAIGNQSVTKTLVNPNHLSMQDMGALQIKLSHMNNEAATTADHVKIFNSQKHQLHEIGAATYKIPALVVPIEPAIKSLQGATPKLRPVVQKTPALTVPVEPTPTLQAQVPKLQTVAQKTPALAVPVTPAIKSLQGATPKLRPVVQKTPALAVPVEPTPTLQAQEPKLQTAAQKTPALAVPVEPTPTLQAQVPKLQTAAQKTPALVVPIEPTPTLQAQVPKLQTAAQKTPSLTKAPNTTSTDQKIESLARHTTAIHEQSNANRVAIDKNTADIKGLREDMNKMGDRINSVEAMNMATSNLFQPYNVGSVNVSVGVGGYEDAHALAVGSGVRVNEHLAVRGSVAFEDATDSIGYGVGASYEW</sequence>
<protein>
    <recommendedName>
        <fullName evidence="9">Trimeric autotransporter adhesin YadA-like C-terminal membrane anchor domain-containing protein</fullName>
    </recommendedName>
</protein>
<gene>
    <name evidence="10" type="ORF">VCR31J2_1290208</name>
</gene>
<evidence type="ECO:0000256" key="7">
    <source>
        <dbReference type="ARBA" id="ARBA00023237"/>
    </source>
</evidence>
<comment type="subcellular location">
    <subcellularLocation>
        <location evidence="2">Cell outer membrane</location>
    </subcellularLocation>
    <subcellularLocation>
        <location evidence="1">Cell surface</location>
    </subcellularLocation>
</comment>
<feature type="signal peptide" evidence="8">
    <location>
        <begin position="1"/>
        <end position="19"/>
    </location>
</feature>
<dbReference type="InterPro" id="IPR005594">
    <property type="entry name" value="YadA_C"/>
</dbReference>
<feature type="domain" description="Trimeric autotransporter adhesin YadA-like C-terminal membrane anchor" evidence="9">
    <location>
        <begin position="323"/>
        <end position="383"/>
    </location>
</feature>
<dbReference type="GO" id="GO:0009279">
    <property type="term" value="C:cell outer membrane"/>
    <property type="evidence" value="ECO:0007669"/>
    <property type="project" value="UniProtKB-SubCell"/>
</dbReference>
<dbReference type="EMBL" id="CCKJ01000034">
    <property type="protein sequence ID" value="CDT72744.1"/>
    <property type="molecule type" value="Genomic_DNA"/>
</dbReference>
<feature type="chain" id="PRO_5041645843" description="Trimeric autotransporter adhesin YadA-like C-terminal membrane anchor domain-containing protein" evidence="8">
    <location>
        <begin position="20"/>
        <end position="383"/>
    </location>
</feature>
<reference evidence="10 11" key="1">
    <citation type="submission" date="2014-06" db="EMBL/GenBank/DDBJ databases">
        <authorList>
            <person name="Le Roux F."/>
        </authorList>
    </citation>
    <scope>NUCLEOTIDE SEQUENCE [LARGE SCALE GENOMIC DNA]</scope>
    <source>
        <strain evidence="10 11">J2-31</strain>
    </source>
</reference>
<keyword evidence="7" id="KW-0998">Cell outer membrane</keyword>
<evidence type="ECO:0000256" key="6">
    <source>
        <dbReference type="ARBA" id="ARBA00023136"/>
    </source>
</evidence>
<keyword evidence="3" id="KW-1134">Transmembrane beta strand</keyword>
<dbReference type="InterPro" id="IPR045584">
    <property type="entry name" value="Pilin-like"/>
</dbReference>
<dbReference type="RefSeq" id="WP_082242626.1">
    <property type="nucleotide sequence ID" value="NZ_LK933977.1"/>
</dbReference>
<evidence type="ECO:0000313" key="11">
    <source>
        <dbReference type="Proteomes" id="UP000041625"/>
    </source>
</evidence>
<comment type="caution">
    <text evidence="10">The sequence shown here is derived from an EMBL/GenBank/DDBJ whole genome shotgun (WGS) entry which is preliminary data.</text>
</comment>